<keyword evidence="1" id="KW-0472">Membrane</keyword>
<evidence type="ECO:0000256" key="1">
    <source>
        <dbReference type="SAM" id="Phobius"/>
    </source>
</evidence>
<dbReference type="GeneID" id="106157275"/>
<organism evidence="4 5">
    <name type="scientific">Lingula anatina</name>
    <name type="common">Brachiopod</name>
    <name type="synonym">Lingula unguis</name>
    <dbReference type="NCBI Taxonomy" id="7574"/>
    <lineage>
        <taxon>Eukaryota</taxon>
        <taxon>Metazoa</taxon>
        <taxon>Spiralia</taxon>
        <taxon>Lophotrochozoa</taxon>
        <taxon>Brachiopoda</taxon>
        <taxon>Linguliformea</taxon>
        <taxon>Lingulata</taxon>
        <taxon>Lingulida</taxon>
        <taxon>Linguloidea</taxon>
        <taxon>Lingulidae</taxon>
        <taxon>Lingula</taxon>
    </lineage>
</organism>
<dbReference type="AlphaFoldDB" id="A0A1S3HQL0"/>
<reference evidence="5" key="1">
    <citation type="submission" date="2025-08" db="UniProtKB">
        <authorList>
            <consortium name="RefSeq"/>
        </authorList>
    </citation>
    <scope>IDENTIFICATION</scope>
    <source>
        <tissue evidence="5">Gonads</tissue>
    </source>
</reference>
<keyword evidence="1" id="KW-1133">Transmembrane helix</keyword>
<accession>A0A1S3HQL0</accession>
<dbReference type="InParanoid" id="A0A1S3HQL0"/>
<sequence>MVLPRDVNPASLLDWCTLVVLLGTLSSATGQVFDPSRDCYDYTDVNKVDLVGDRCAEDQHCCGTCFLRYCCTSPNYGMNWQQQCLNNRLPMSYPTKGPYYLQPSVLAGVIAASVVGGIILITGVVIVVMWRNQVACFDRER</sequence>
<dbReference type="KEGG" id="lak:106157275"/>
<dbReference type="RefSeq" id="XP_013388325.1">
    <property type="nucleotide sequence ID" value="XM_013532871.2"/>
</dbReference>
<dbReference type="Pfam" id="PF13908">
    <property type="entry name" value="Shisa_N"/>
    <property type="match status" value="1"/>
</dbReference>
<evidence type="ECO:0000313" key="5">
    <source>
        <dbReference type="RefSeq" id="XP_013388325.1"/>
    </source>
</evidence>
<feature type="chain" id="PRO_5010324426" evidence="2">
    <location>
        <begin position="31"/>
        <end position="141"/>
    </location>
</feature>
<evidence type="ECO:0000256" key="2">
    <source>
        <dbReference type="SAM" id="SignalP"/>
    </source>
</evidence>
<name>A0A1S3HQL0_LINAN</name>
<evidence type="ECO:0000313" key="4">
    <source>
        <dbReference type="Proteomes" id="UP000085678"/>
    </source>
</evidence>
<proteinExistence type="predicted"/>
<evidence type="ECO:0000259" key="3">
    <source>
        <dbReference type="Pfam" id="PF13908"/>
    </source>
</evidence>
<dbReference type="Proteomes" id="UP000085678">
    <property type="component" value="Unplaced"/>
</dbReference>
<feature type="signal peptide" evidence="2">
    <location>
        <begin position="1"/>
        <end position="30"/>
    </location>
</feature>
<dbReference type="OrthoDB" id="10025410at2759"/>
<keyword evidence="1" id="KW-0812">Transmembrane</keyword>
<keyword evidence="2" id="KW-0732">Signal</keyword>
<gene>
    <name evidence="5" type="primary">LOC106157275</name>
</gene>
<feature type="domain" description="Shisa N-terminal" evidence="3">
    <location>
        <begin position="37"/>
        <end position="84"/>
    </location>
</feature>
<dbReference type="InterPro" id="IPR053891">
    <property type="entry name" value="Shisa_N"/>
</dbReference>
<feature type="transmembrane region" description="Helical" evidence="1">
    <location>
        <begin position="105"/>
        <end position="130"/>
    </location>
</feature>
<protein>
    <submittedName>
        <fullName evidence="5">Protein shisa-3 homolog</fullName>
    </submittedName>
</protein>
<keyword evidence="4" id="KW-1185">Reference proteome</keyword>